<proteinExistence type="predicted"/>
<feature type="compositionally biased region" description="Low complexity" evidence="1">
    <location>
        <begin position="273"/>
        <end position="285"/>
    </location>
</feature>
<evidence type="ECO:0000259" key="4">
    <source>
        <dbReference type="Pfam" id="PF22928"/>
    </source>
</evidence>
<dbReference type="RefSeq" id="XP_013411182.1">
    <property type="nucleotide sequence ID" value="XM_013555728.1"/>
</dbReference>
<reference evidence="7" key="1">
    <citation type="submission" date="2025-08" db="UniProtKB">
        <authorList>
            <consortium name="RefSeq"/>
        </authorList>
    </citation>
    <scope>IDENTIFICATION</scope>
    <source>
        <tissue evidence="7">Gonads</tissue>
    </source>
</reference>
<dbReference type="InterPro" id="IPR016024">
    <property type="entry name" value="ARM-type_fold"/>
</dbReference>
<feature type="compositionally biased region" description="Basic residues" evidence="1">
    <location>
        <begin position="1"/>
        <end position="16"/>
    </location>
</feature>
<dbReference type="Pfam" id="PF22927">
    <property type="entry name" value="INT1_R3"/>
    <property type="match status" value="1"/>
</dbReference>
<dbReference type="PANTHER" id="PTHR21224">
    <property type="entry name" value="INTEGRATOR COMPLEX SUBUNIT 1"/>
    <property type="match status" value="1"/>
</dbReference>
<evidence type="ECO:0000256" key="1">
    <source>
        <dbReference type="SAM" id="MobiDB-lite"/>
    </source>
</evidence>
<dbReference type="SUPFAM" id="SSF48371">
    <property type="entry name" value="ARM repeat"/>
    <property type="match status" value="1"/>
</dbReference>
<feature type="region of interest" description="Disordered" evidence="1">
    <location>
        <begin position="264"/>
        <end position="288"/>
    </location>
</feature>
<dbReference type="InterPro" id="IPR053964">
    <property type="entry name" value="INT1_R3"/>
</dbReference>
<evidence type="ECO:0000259" key="3">
    <source>
        <dbReference type="Pfam" id="PF22927"/>
    </source>
</evidence>
<dbReference type="Pfam" id="PF22928">
    <property type="entry name" value="INTS1_R4"/>
    <property type="match status" value="1"/>
</dbReference>
<feature type="domain" description="Integrator complex subunit 1 R4" evidence="4">
    <location>
        <begin position="1979"/>
        <end position="2080"/>
    </location>
</feature>
<gene>
    <name evidence="7" type="primary">LOC106174259</name>
</gene>
<dbReference type="FunCoup" id="A0A1S3JLD5">
    <property type="interactions" value="1384"/>
</dbReference>
<feature type="region of interest" description="Disordered" evidence="1">
    <location>
        <begin position="1946"/>
        <end position="1966"/>
    </location>
</feature>
<dbReference type="InParanoid" id="A0A1S3JLD5"/>
<evidence type="ECO:0000259" key="5">
    <source>
        <dbReference type="Pfam" id="PF22929"/>
    </source>
</evidence>
<dbReference type="Proteomes" id="UP000085678">
    <property type="component" value="Unplaced"/>
</dbReference>
<dbReference type="OrthoDB" id="19938at2759"/>
<dbReference type="GeneID" id="106174259"/>
<dbReference type="InterPro" id="IPR022145">
    <property type="entry name" value="INTS1_RPB2-bd"/>
</dbReference>
<evidence type="ECO:0000313" key="7">
    <source>
        <dbReference type="RefSeq" id="XP_013411182.1"/>
    </source>
</evidence>
<organism evidence="6 7">
    <name type="scientific">Lingula anatina</name>
    <name type="common">Brachiopod</name>
    <name type="synonym">Lingula unguis</name>
    <dbReference type="NCBI Taxonomy" id="7574"/>
    <lineage>
        <taxon>Eukaryota</taxon>
        <taxon>Metazoa</taxon>
        <taxon>Spiralia</taxon>
        <taxon>Lophotrochozoa</taxon>
        <taxon>Brachiopoda</taxon>
        <taxon>Linguliformea</taxon>
        <taxon>Lingulata</taxon>
        <taxon>Lingulida</taxon>
        <taxon>Linguloidea</taxon>
        <taxon>Lingulidae</taxon>
        <taxon>Lingula</taxon>
    </lineage>
</organism>
<dbReference type="GO" id="GO:0034474">
    <property type="term" value="P:U2 snRNA 3'-end processing"/>
    <property type="evidence" value="ECO:0007669"/>
    <property type="project" value="InterPro"/>
</dbReference>
<protein>
    <submittedName>
        <fullName evidence="7">Integrator complex subunit 1</fullName>
    </submittedName>
</protein>
<dbReference type="Pfam" id="PF12432">
    <property type="entry name" value="INTS1_RP2B-bd"/>
    <property type="match status" value="1"/>
</dbReference>
<dbReference type="InterPro" id="IPR053966">
    <property type="entry name" value="INTS1_INTS2-bd"/>
</dbReference>
<dbReference type="Pfam" id="PF22929">
    <property type="entry name" value="INTS1_INTS2-bd"/>
    <property type="match status" value="1"/>
</dbReference>
<feature type="domain" description="Integrator complex subunit 1 RPB2-binding" evidence="2">
    <location>
        <begin position="305"/>
        <end position="460"/>
    </location>
</feature>
<sequence length="2119" mass="238405">MDRLKPGVKRPPKGKGHAPPMDVIALGAKGKTGSDPNIFQATQPKKLLPPTKRDVPGGLGSSLLSKKPKLSTAPMPLGRGLEGKGSPARQTVLYEEIAIDSDPSDFLDSILEAEEMESDERLEGLICGAVKHLKANRAKPAPPLYLSLMYLSKSRASLFGSEVVMDAFCSILKRDVSINFKAKGNALVSVLACNVLMAAFQDEENWPDAFLKVFIEDSIGERIWVDREDCRGFVENIQSAFNTRKPTRAITAALDKPDLPTVSSPVVLDEDSQGQSDSGSRPGSSLAADAAQDVPMYPRYMYQHESIESYVLEVLRDQLTRRQGMDTISKQLLKLMTATCGYSEVRVLASQRLEMWLQNPKLSRTAQDLLMSVCANCSEHNHHDVEVMGNLCKIRLKMKPVVNHYLLCIKELLGQHPDNLKTLLTHTIYNELSNTRNPNNMTILGVIFQFAPEEAPKLLAEIFQDLLANKDDYLRALRALFREIARSLRYDVNFPAFALGLMRERTELKFMELDGPLKDRLLQGLTDLISLCQLLSITPGVREAVTAQARGDQRDMAILRQFQSQVAIIQRDSIWWLHTVVPVMFRIKQNDYAHCIHKVLFMEQPEQYYKLDNWPPEGDRNMMLRLTSEVPVLEDTLMRILIIGLAKELPISAVDALELADQLVKRAAALHTEGYDVLHVERLELIDALLNLCTYHHPENIQLPKGYKPPMLAISNSFWKAWIMLLIISAFNPATFGYAAWENYPTLKMMMEMVMTNSFRFPPPTVTTDEKTIDEYKAKEKQIAQLEKQEILQFEGYLAAATSKMTITEQNSHLISQLTSMDPRGLARKPPSAVLEQLRVLNKTLKVGQLLCRSRSPDFLLDIIQRQGASQSMPWLAELVESSEGSLEILPVQCLCEFLLHETPEIDDLEEEEESKAEKFKKKQKLKKQEQLLSRLQALLFSEDSDPKTVGEVLNYFLKRLSSQQVASRALALKGLNMVLSKCHLYASAQEMETDDDELAGAFPSHRWLLVQLCTLPLFNYVREQACLAVRQACQVETDVSAVSAYIVFLSGQTSGYQLQQMDDLALDIAQVIVERSTIIGHILSDGHHSTPKQDYVLTALIKLFVNYLRKAREPEKQAYSWSDTQDQIILQWQTGESATMHVLVVHAMIILLTFGPPQFTTEGKPLFEELLETWFPVSGAPPSAYLVDTSEEALLLPDWLKLKMIKSDVQRLVDAALQDLEPGQLLLFVQSFGIPRESMSKLLASLDHGAQVDSQSLGAMVMDKGYMNQLIQVQKLRGATGGERFQQLLMEGREKEEKGDTEMKPDKKSRTFSQIFRKEEPFTMPGDVRSVEKLLWKIFGFQEGPNGKEVKEQHKQLIKKISVEAAVSELVTQSLRNMLMGDKGAELATSLHKQTTVACPLFRILMAKQKNPALTSLIERLHKLSLEIKSPLTSLLVQYLTTVSGQRPVSSEVREQVKQLKTAGQVDEERLQRALTNKEKVDDGLMEKFVQMCMSDSMENKSTLTRSKTMATLLVQKDSEFTSKANTSTEQSGNFALTEDTVIPSSTAGLLIDWLELLDPEIIQASPEIEQQLLFARRQHDARQGDIKNGSTRKHGQPYLLALLTHQSNWITLHRCISCLLQPGDNRQYCASNVLDFLWACIHIPTIWQGRDRKLPKNSQPEDILCLTEQQLKRVIDYILEEASEKADKLVLELIGQRLHLLTACCSDRTDLIKFSVQYLQDIIKKAGSIGSLAKHLLLEIYLQKPYALAWLDDTATLLGDMSSTLKSGSQLDIISHRLISTLSMARPGKQVAEKMFDANIACRKMAAEHPALLLRQLPMIASILKGRIHFAFGEFQHRNYTLLFTHVLGILELLAPSIFHREYQALEEVLASYFEVIKVHGYKKQLAPLIIKYIHFLHQFMHHDKTRAISLLRPFASLLGDLSEQYPDLAILKSLRAGLTLPTPSAGEGEVTPEADTCLTPPRSTSPIPMTQLAPFLKKISKEAKLEDVLEVLEDLDNTSKRKVDVLEHFMGDLKRLMLSESDKCRNTAHALVMRYIRQKPSVGDDVIATFLHCIENSNPDIVNSALKNLPEFAVLCQNQAGILMQKAFAAGVKSKIDAGSYISETLQMLNLESMTV</sequence>
<dbReference type="GO" id="GO:0032039">
    <property type="term" value="C:integrator complex"/>
    <property type="evidence" value="ECO:0007669"/>
    <property type="project" value="InterPro"/>
</dbReference>
<dbReference type="InterPro" id="IPR038902">
    <property type="entry name" value="INTS1"/>
</dbReference>
<evidence type="ECO:0000259" key="2">
    <source>
        <dbReference type="Pfam" id="PF12432"/>
    </source>
</evidence>
<feature type="domain" description="Integrator complex subunit 1 INTS2-binding" evidence="5">
    <location>
        <begin position="952"/>
        <end position="1286"/>
    </location>
</feature>
<evidence type="ECO:0000313" key="6">
    <source>
        <dbReference type="Proteomes" id="UP000085678"/>
    </source>
</evidence>
<name>A0A1S3JLD5_LINAN</name>
<keyword evidence="6" id="KW-1185">Reference proteome</keyword>
<dbReference type="STRING" id="7574.A0A1S3JLD5"/>
<feature type="compositionally biased region" description="Polar residues" evidence="1">
    <location>
        <begin position="34"/>
        <end position="43"/>
    </location>
</feature>
<dbReference type="InterPro" id="IPR053965">
    <property type="entry name" value="INTS1_R4"/>
</dbReference>
<feature type="domain" description="Integrator complex subunit 1 R3" evidence="3">
    <location>
        <begin position="1773"/>
        <end position="1930"/>
    </location>
</feature>
<dbReference type="KEGG" id="lak:106174259"/>
<feature type="region of interest" description="Disordered" evidence="1">
    <location>
        <begin position="1"/>
        <end position="85"/>
    </location>
</feature>
<accession>A0A1S3JLD5</accession>
<dbReference type="PANTHER" id="PTHR21224:SF1">
    <property type="entry name" value="INTEGRATOR COMPLEX SUBUNIT 1"/>
    <property type="match status" value="1"/>
</dbReference>